<keyword evidence="2" id="KW-1185">Reference proteome</keyword>
<name>A0AAV0SU68_9STRA</name>
<sequence length="129" mass="14255">MYPSLVGEQLEIYRLQWLNSVPWTPVPRVDAFPGDVVKEGRQLILHVISVSCATGEERAAVVDPARFPWTHRGRAAITWDQENLLAIFDEFGGSVADVRLVSSAMVSTIEIHDSLIAANTATQIRQGLN</sequence>
<accession>A0AAV0SU68</accession>
<comment type="caution">
    <text evidence="1">The sequence shown here is derived from an EMBL/GenBank/DDBJ whole genome shotgun (WGS) entry which is preliminary data.</text>
</comment>
<dbReference type="AlphaFoldDB" id="A0AAV0SU68"/>
<gene>
    <name evidence="1" type="ORF">PDE001_LOCUS30</name>
</gene>
<protein>
    <submittedName>
        <fullName evidence="1">Uncharacterized protein</fullName>
    </submittedName>
</protein>
<proteinExistence type="predicted"/>
<evidence type="ECO:0000313" key="1">
    <source>
        <dbReference type="EMBL" id="CAI5708196.1"/>
    </source>
</evidence>
<reference evidence="1" key="1">
    <citation type="submission" date="2022-12" db="EMBL/GenBank/DDBJ databases">
        <authorList>
            <person name="Webb A."/>
        </authorList>
    </citation>
    <scope>NUCLEOTIDE SEQUENCE</scope>
    <source>
        <strain evidence="1">Pd1</strain>
    </source>
</reference>
<dbReference type="Proteomes" id="UP001162029">
    <property type="component" value="Unassembled WGS sequence"/>
</dbReference>
<organism evidence="1 2">
    <name type="scientific">Peronospora destructor</name>
    <dbReference type="NCBI Taxonomy" id="86335"/>
    <lineage>
        <taxon>Eukaryota</taxon>
        <taxon>Sar</taxon>
        <taxon>Stramenopiles</taxon>
        <taxon>Oomycota</taxon>
        <taxon>Peronosporomycetes</taxon>
        <taxon>Peronosporales</taxon>
        <taxon>Peronosporaceae</taxon>
        <taxon>Peronospora</taxon>
    </lineage>
</organism>
<dbReference type="EMBL" id="CANTFM010000009">
    <property type="protein sequence ID" value="CAI5708196.1"/>
    <property type="molecule type" value="Genomic_DNA"/>
</dbReference>
<evidence type="ECO:0000313" key="2">
    <source>
        <dbReference type="Proteomes" id="UP001162029"/>
    </source>
</evidence>